<name>A0A1B9I9Q8_9TREE</name>
<dbReference type="PROSITE" id="PS50011">
    <property type="entry name" value="PROTEIN_KINASE_DOM"/>
    <property type="match status" value="1"/>
</dbReference>
<feature type="compositionally biased region" description="Basic and acidic residues" evidence="9">
    <location>
        <begin position="1148"/>
        <end position="1157"/>
    </location>
</feature>
<dbReference type="SUPFAM" id="SSF56112">
    <property type="entry name" value="Protein kinase-like (PK-like)"/>
    <property type="match status" value="1"/>
</dbReference>
<keyword evidence="2" id="KW-0723">Serine/threonine-protein kinase</keyword>
<proteinExistence type="predicted"/>
<feature type="compositionally biased region" description="Polar residues" evidence="9">
    <location>
        <begin position="9"/>
        <end position="31"/>
    </location>
</feature>
<feature type="compositionally biased region" description="Acidic residues" evidence="9">
    <location>
        <begin position="1132"/>
        <end position="1147"/>
    </location>
</feature>
<feature type="compositionally biased region" description="Polar residues" evidence="9">
    <location>
        <begin position="763"/>
        <end position="772"/>
    </location>
</feature>
<comment type="catalytic activity">
    <reaction evidence="7">
        <text>L-threonyl-[protein] + ATP = O-phospho-L-threonyl-[protein] + ADP + H(+)</text>
        <dbReference type="Rhea" id="RHEA:46608"/>
        <dbReference type="Rhea" id="RHEA-COMP:11060"/>
        <dbReference type="Rhea" id="RHEA-COMP:11605"/>
        <dbReference type="ChEBI" id="CHEBI:15378"/>
        <dbReference type="ChEBI" id="CHEBI:30013"/>
        <dbReference type="ChEBI" id="CHEBI:30616"/>
        <dbReference type="ChEBI" id="CHEBI:61977"/>
        <dbReference type="ChEBI" id="CHEBI:456216"/>
        <dbReference type="EC" id="2.7.11.1"/>
    </reaction>
</comment>
<feature type="compositionally biased region" description="Low complexity" evidence="9">
    <location>
        <begin position="1032"/>
        <end position="1055"/>
    </location>
</feature>
<feature type="compositionally biased region" description="Polar residues" evidence="9">
    <location>
        <begin position="866"/>
        <end position="877"/>
    </location>
</feature>
<evidence type="ECO:0000259" key="10">
    <source>
        <dbReference type="PROSITE" id="PS50011"/>
    </source>
</evidence>
<feature type="compositionally biased region" description="Polar residues" evidence="9">
    <location>
        <begin position="680"/>
        <end position="697"/>
    </location>
</feature>
<dbReference type="GO" id="GO:0005737">
    <property type="term" value="C:cytoplasm"/>
    <property type="evidence" value="ECO:0007669"/>
    <property type="project" value="TreeGrafter"/>
</dbReference>
<dbReference type="EMBL" id="KI894008">
    <property type="protein sequence ID" value="OCF52358.1"/>
    <property type="molecule type" value="Genomic_DNA"/>
</dbReference>
<organism evidence="11">
    <name type="scientific">Kwoniella pini CBS 10737</name>
    <dbReference type="NCBI Taxonomy" id="1296096"/>
    <lineage>
        <taxon>Eukaryota</taxon>
        <taxon>Fungi</taxon>
        <taxon>Dikarya</taxon>
        <taxon>Basidiomycota</taxon>
        <taxon>Agaricomycotina</taxon>
        <taxon>Tremellomycetes</taxon>
        <taxon>Tremellales</taxon>
        <taxon>Cryptococcaceae</taxon>
        <taxon>Kwoniella</taxon>
    </lineage>
</organism>
<comment type="catalytic activity">
    <reaction evidence="8">
        <text>L-seryl-[protein] + ATP = O-phospho-L-seryl-[protein] + ADP + H(+)</text>
        <dbReference type="Rhea" id="RHEA:17989"/>
        <dbReference type="Rhea" id="RHEA-COMP:9863"/>
        <dbReference type="Rhea" id="RHEA-COMP:11604"/>
        <dbReference type="ChEBI" id="CHEBI:15378"/>
        <dbReference type="ChEBI" id="CHEBI:29999"/>
        <dbReference type="ChEBI" id="CHEBI:30616"/>
        <dbReference type="ChEBI" id="CHEBI:83421"/>
        <dbReference type="ChEBI" id="CHEBI:456216"/>
        <dbReference type="EC" id="2.7.11.1"/>
    </reaction>
</comment>
<feature type="compositionally biased region" description="Polar residues" evidence="9">
    <location>
        <begin position="373"/>
        <end position="386"/>
    </location>
</feature>
<feature type="compositionally biased region" description="Basic and acidic residues" evidence="9">
    <location>
        <begin position="96"/>
        <end position="108"/>
    </location>
</feature>
<keyword evidence="4" id="KW-0547">Nucleotide-binding</keyword>
<dbReference type="SMART" id="SM00220">
    <property type="entry name" value="S_TKc"/>
    <property type="match status" value="1"/>
</dbReference>
<dbReference type="PANTHER" id="PTHR24343:SF330">
    <property type="entry name" value="SNF1-ACTIVATING KINASE 1"/>
    <property type="match status" value="1"/>
</dbReference>
<feature type="compositionally biased region" description="Polar residues" evidence="9">
    <location>
        <begin position="945"/>
        <end position="958"/>
    </location>
</feature>
<gene>
    <name evidence="11" type="ORF">I206_01647</name>
</gene>
<evidence type="ECO:0000313" key="11">
    <source>
        <dbReference type="EMBL" id="OCF52358.1"/>
    </source>
</evidence>
<keyword evidence="3" id="KW-0808">Transferase</keyword>
<feature type="compositionally biased region" description="Low complexity" evidence="9">
    <location>
        <begin position="33"/>
        <end position="55"/>
    </location>
</feature>
<dbReference type="Pfam" id="PF00069">
    <property type="entry name" value="Pkinase"/>
    <property type="match status" value="2"/>
</dbReference>
<feature type="compositionally biased region" description="Low complexity" evidence="9">
    <location>
        <begin position="840"/>
        <end position="850"/>
    </location>
</feature>
<feature type="compositionally biased region" description="Polar residues" evidence="9">
    <location>
        <begin position="705"/>
        <end position="716"/>
    </location>
</feature>
<evidence type="ECO:0000256" key="3">
    <source>
        <dbReference type="ARBA" id="ARBA00022679"/>
    </source>
</evidence>
<evidence type="ECO:0000256" key="2">
    <source>
        <dbReference type="ARBA" id="ARBA00022527"/>
    </source>
</evidence>
<evidence type="ECO:0000256" key="7">
    <source>
        <dbReference type="ARBA" id="ARBA00047899"/>
    </source>
</evidence>
<dbReference type="GO" id="GO:0005524">
    <property type="term" value="F:ATP binding"/>
    <property type="evidence" value="ECO:0007669"/>
    <property type="project" value="UniProtKB-KW"/>
</dbReference>
<feature type="domain" description="Protein kinase" evidence="10">
    <location>
        <begin position="141"/>
        <end position="547"/>
    </location>
</feature>
<reference evidence="11" key="2">
    <citation type="submission" date="2016-07" db="EMBL/GenBank/DDBJ databases">
        <title>Evolution of pathogenesis and genome organization in the Tremellales.</title>
        <authorList>
            <person name="Cuomo C."/>
            <person name="Litvintseva A."/>
            <person name="Heitman J."/>
            <person name="Chen Y."/>
            <person name="Sun S."/>
            <person name="Springer D."/>
            <person name="Dromer F."/>
            <person name="Young S."/>
            <person name="Zeng Q."/>
            <person name="Chapman S."/>
            <person name="Gujja S."/>
            <person name="Saif S."/>
            <person name="Birren B."/>
        </authorList>
    </citation>
    <scope>NUCLEOTIDE SEQUENCE</scope>
    <source>
        <strain evidence="11">CBS 10737</strain>
    </source>
</reference>
<evidence type="ECO:0000256" key="6">
    <source>
        <dbReference type="ARBA" id="ARBA00022840"/>
    </source>
</evidence>
<feature type="compositionally biased region" description="Polar residues" evidence="9">
    <location>
        <begin position="400"/>
        <end position="426"/>
    </location>
</feature>
<feature type="region of interest" description="Disordered" evidence="9">
    <location>
        <begin position="1"/>
        <end position="120"/>
    </location>
</feature>
<dbReference type="CDD" id="cd14008">
    <property type="entry name" value="STKc_LKB1_CaMKK"/>
    <property type="match status" value="1"/>
</dbReference>
<feature type="region of interest" description="Disordered" evidence="9">
    <location>
        <begin position="866"/>
        <end position="896"/>
    </location>
</feature>
<feature type="region of interest" description="Disordered" evidence="9">
    <location>
        <begin position="605"/>
        <end position="638"/>
    </location>
</feature>
<reference evidence="11" key="1">
    <citation type="submission" date="2013-07" db="EMBL/GenBank/DDBJ databases">
        <title>The Genome Sequence of Cryptococcus pinus CBS10737.</title>
        <authorList>
            <consortium name="The Broad Institute Genome Sequencing Platform"/>
            <person name="Cuomo C."/>
            <person name="Litvintseva A."/>
            <person name="Chen Y."/>
            <person name="Heitman J."/>
            <person name="Sun S."/>
            <person name="Springer D."/>
            <person name="Dromer F."/>
            <person name="Young S.K."/>
            <person name="Zeng Q."/>
            <person name="Gargeya S."/>
            <person name="Fitzgerald M."/>
            <person name="Abouelleil A."/>
            <person name="Alvarado L."/>
            <person name="Berlin A.M."/>
            <person name="Chapman S.B."/>
            <person name="Dewar J."/>
            <person name="Goldberg J."/>
            <person name="Griggs A."/>
            <person name="Gujja S."/>
            <person name="Hansen M."/>
            <person name="Howarth C."/>
            <person name="Imamovic A."/>
            <person name="Larimer J."/>
            <person name="McCowan C."/>
            <person name="Murphy C."/>
            <person name="Pearson M."/>
            <person name="Priest M."/>
            <person name="Roberts A."/>
            <person name="Saif S."/>
            <person name="Shea T."/>
            <person name="Sykes S."/>
            <person name="Wortman J."/>
            <person name="Nusbaum C."/>
            <person name="Birren B."/>
        </authorList>
    </citation>
    <scope>NUCLEOTIDE SEQUENCE [LARGE SCALE GENOMIC DNA]</scope>
    <source>
        <strain evidence="11">CBS 10737</strain>
    </source>
</reference>
<evidence type="ECO:0000256" key="9">
    <source>
        <dbReference type="SAM" id="MobiDB-lite"/>
    </source>
</evidence>
<feature type="compositionally biased region" description="Polar residues" evidence="9">
    <location>
        <begin position="605"/>
        <end position="623"/>
    </location>
</feature>
<feature type="compositionally biased region" description="Polar residues" evidence="9">
    <location>
        <begin position="67"/>
        <end position="82"/>
    </location>
</feature>
<sequence>MSILHQPTAGMSSHTGQIVKSPSPTSITSPRFLQPSLPDPSSSSLNRITSRSSQSAGRIPSPKPPFTNESRQSSFKVLSRQSSMKDKHKQGNGHGHPKEVSETSDDARSPLSESGSAEVIETQAVRVQKDHESGRWMINQYRVLREIGHGTHGRVRLGEDLSAQLSVEEGGDLGLGISQGGPFYAIKIVDRNPKRKRLTGLGKQKGMKNGRDGAKMLNESEIRKEIAIFKKVNHPNVVRMKEIIDDPESSKIYMIMEWCENGEINWKEAEGSPALTVGETRKIFRDTLLGLEYLHHQGIIHRDIKPSNLLRAADNTVKISDFGCSHFSEALRTAAAQPGPDGDAYVDDIELAKTAGSPAFFAPEMCYSGLDTDISQRSTSSPQATPVTEVPSFTLRPPSSIETRSSPSDPSNVGGSIPLRQTLSNESAFPRRPPSARSHSSSATINRKERLPITNAIDVWALGVTLYCLLFGKTPFDAPNEYLLMQVIPVQDYVVPPFLGKDHMATGSGGLPASDEAKDCLDLLRKLLEKDPAKRITLEQAKKHPFTLRGVSDPASWLAKTDPHTQTFVTVSSDEVAAVITKSTGFRDKFRKGIKSISHKLQLLSGANRTRSRSIGDSDSPGESHSAVPSHHSTPRSSKLLGIVSSNRDVSPMTSPLPAPPGLSRRLSLLGQKLLPGDSPPQTQGASPNLSGHTSPESGGEVPNRTPSVTSVQSVPGRSFKVNRHPSTHLVPPAPSTMVPLADEAPRSPRPVASSSSLDKVKNASSDLSPHSSLRRRGSGDIDVINRDMGGYRPRTHSNASSISSKLARLLSRNGSQRSRRMPDKELLAASDIEESGMTPSAASSSPADALGRMSLDDVPRRQSMETFESGSYSSQGGRVLAPSPERGMGTGHWNWDNRLRTVPQRRGSNLSEQYMPVDEHDEQVDWVGAISDEDDYGAEEYDLDTTSATNSSSSRPTASHGHGLTPAAPNFPSTWRRNSREGLLGLTSDNNVPHQIQPVNTATVITSQPVPVAATPTLDPIPDGSPIPSTSNLSIPYRSSSSSSNPININTNINGDSLQRTPSRTSSKISQSPYRSSFSHERAKSPLGINTPSWSGRGEENSISSSPRSSRRNFINNSNGLSRQTSASVFDLEDDDNEEEKEEEEQKADNDFKDEGLAISIGNHRRTRKGSMLSNR</sequence>
<dbReference type="Gene3D" id="3.30.200.20">
    <property type="entry name" value="Phosphorylase Kinase, domain 1"/>
    <property type="match status" value="1"/>
</dbReference>
<feature type="compositionally biased region" description="Low complexity" evidence="9">
    <location>
        <begin position="427"/>
        <end position="443"/>
    </location>
</feature>
<feature type="region of interest" description="Disordered" evidence="9">
    <location>
        <begin position="672"/>
        <end position="805"/>
    </location>
</feature>
<accession>A0A1B9I9Q8</accession>
<dbReference type="EC" id="2.7.11.1" evidence="1"/>
<keyword evidence="5 11" id="KW-0418">Kinase</keyword>
<evidence type="ECO:0000256" key="8">
    <source>
        <dbReference type="ARBA" id="ARBA00048679"/>
    </source>
</evidence>
<feature type="compositionally biased region" description="Polar residues" evidence="9">
    <location>
        <begin position="1056"/>
        <end position="1078"/>
    </location>
</feature>
<protein>
    <recommendedName>
        <fullName evidence="1">non-specific serine/threonine protein kinase</fullName>
        <ecNumber evidence="1">2.7.11.1</ecNumber>
    </recommendedName>
</protein>
<feature type="region of interest" description="Disordered" evidence="9">
    <location>
        <begin position="944"/>
        <end position="977"/>
    </location>
</feature>
<feature type="region of interest" description="Disordered" evidence="9">
    <location>
        <begin position="831"/>
        <end position="853"/>
    </location>
</feature>
<evidence type="ECO:0000256" key="4">
    <source>
        <dbReference type="ARBA" id="ARBA00022741"/>
    </source>
</evidence>
<dbReference type="STRING" id="1296096.A0A1B9I9Q8"/>
<dbReference type="PANTHER" id="PTHR24343">
    <property type="entry name" value="SERINE/THREONINE KINASE"/>
    <property type="match status" value="1"/>
</dbReference>
<dbReference type="GO" id="GO:0004674">
    <property type="term" value="F:protein serine/threonine kinase activity"/>
    <property type="evidence" value="ECO:0007669"/>
    <property type="project" value="UniProtKB-KW"/>
</dbReference>
<evidence type="ECO:0000256" key="5">
    <source>
        <dbReference type="ARBA" id="ARBA00022777"/>
    </source>
</evidence>
<evidence type="ECO:0000256" key="1">
    <source>
        <dbReference type="ARBA" id="ARBA00012513"/>
    </source>
</evidence>
<dbReference type="InterPro" id="IPR011009">
    <property type="entry name" value="Kinase-like_dom_sf"/>
</dbReference>
<keyword evidence="6" id="KW-0067">ATP-binding</keyword>
<feature type="region of interest" description="Disordered" evidence="9">
    <location>
        <begin position="1015"/>
        <end position="1177"/>
    </location>
</feature>
<dbReference type="OrthoDB" id="68483at2759"/>
<dbReference type="AlphaFoldDB" id="A0A1B9I9Q8"/>
<dbReference type="Gene3D" id="1.10.510.10">
    <property type="entry name" value="Transferase(Phosphotransferase) domain 1"/>
    <property type="match status" value="2"/>
</dbReference>
<feature type="region of interest" description="Disordered" evidence="9">
    <location>
        <begin position="372"/>
        <end position="444"/>
    </location>
</feature>
<feature type="compositionally biased region" description="Low complexity" evidence="9">
    <location>
        <begin position="1102"/>
        <end position="1120"/>
    </location>
</feature>
<dbReference type="InterPro" id="IPR000719">
    <property type="entry name" value="Prot_kinase_dom"/>
</dbReference>